<dbReference type="GO" id="GO:0032221">
    <property type="term" value="C:Rpd3S complex"/>
    <property type="evidence" value="ECO:0007669"/>
    <property type="project" value="TreeGrafter"/>
</dbReference>
<dbReference type="SMART" id="SM00249">
    <property type="entry name" value="PHD"/>
    <property type="match status" value="1"/>
</dbReference>
<dbReference type="EMBL" id="BDGI01000178">
    <property type="protein sequence ID" value="GAV30435.1"/>
    <property type="molecule type" value="Genomic_DNA"/>
</dbReference>
<dbReference type="AlphaFoldDB" id="A0A1Q2YLL3"/>
<dbReference type="InterPro" id="IPR019787">
    <property type="entry name" value="Znf_PHD-finger"/>
</dbReference>
<organism evidence="6 7">
    <name type="scientific">Pichia membranifaciens</name>
    <dbReference type="NCBI Taxonomy" id="4926"/>
    <lineage>
        <taxon>Eukaryota</taxon>
        <taxon>Fungi</taxon>
        <taxon>Dikarya</taxon>
        <taxon>Ascomycota</taxon>
        <taxon>Saccharomycotina</taxon>
        <taxon>Pichiomycetes</taxon>
        <taxon>Pichiales</taxon>
        <taxon>Pichiaceae</taxon>
        <taxon>Pichia</taxon>
    </lineage>
</organism>
<keyword evidence="2" id="KW-0863">Zinc-finger</keyword>
<dbReference type="GO" id="GO:0006357">
    <property type="term" value="P:regulation of transcription by RNA polymerase II"/>
    <property type="evidence" value="ECO:0007669"/>
    <property type="project" value="TreeGrafter"/>
</dbReference>
<dbReference type="InterPro" id="IPR001965">
    <property type="entry name" value="Znf_PHD"/>
</dbReference>
<comment type="caution">
    <text evidence="6">The sequence shown here is derived from an EMBL/GenBank/DDBJ whole genome shotgun (WGS) entry which is preliminary data.</text>
</comment>
<keyword evidence="1" id="KW-0479">Metal-binding</keyword>
<evidence type="ECO:0000256" key="3">
    <source>
        <dbReference type="ARBA" id="ARBA00022833"/>
    </source>
</evidence>
<protein>
    <recommendedName>
        <fullName evidence="5">Zinc finger PHD-type domain-containing protein</fullName>
    </recommendedName>
</protein>
<evidence type="ECO:0000313" key="7">
    <source>
        <dbReference type="Proteomes" id="UP000186136"/>
    </source>
</evidence>
<accession>A0A1Q2YLL3</accession>
<dbReference type="CDD" id="cd15534">
    <property type="entry name" value="PHD2_PHF12_Rco1"/>
    <property type="match status" value="1"/>
</dbReference>
<evidence type="ECO:0000259" key="5">
    <source>
        <dbReference type="SMART" id="SM00249"/>
    </source>
</evidence>
<keyword evidence="3" id="KW-0862">Zinc</keyword>
<evidence type="ECO:0000256" key="4">
    <source>
        <dbReference type="SAM" id="MobiDB-lite"/>
    </source>
</evidence>
<dbReference type="OrthoDB" id="5876363at2759"/>
<evidence type="ECO:0000313" key="6">
    <source>
        <dbReference type="EMBL" id="GAV30435.1"/>
    </source>
</evidence>
<dbReference type="InterPro" id="IPR013083">
    <property type="entry name" value="Znf_RING/FYVE/PHD"/>
</dbReference>
<feature type="compositionally biased region" description="Basic residues" evidence="4">
    <location>
        <begin position="1"/>
        <end position="10"/>
    </location>
</feature>
<evidence type="ECO:0000256" key="1">
    <source>
        <dbReference type="ARBA" id="ARBA00022723"/>
    </source>
</evidence>
<dbReference type="PANTHER" id="PTHR47636">
    <property type="entry name" value="TRANSCRIPTIONAL REGULATORY PROTEIN RCO1"/>
    <property type="match status" value="1"/>
</dbReference>
<keyword evidence="7" id="KW-1185">Reference proteome</keyword>
<feature type="compositionally biased region" description="Basic and acidic residues" evidence="4">
    <location>
        <begin position="11"/>
        <end position="26"/>
    </location>
</feature>
<evidence type="ECO:0000256" key="2">
    <source>
        <dbReference type="ARBA" id="ARBA00022771"/>
    </source>
</evidence>
<dbReference type="SUPFAM" id="SSF57903">
    <property type="entry name" value="FYVE/PHD zinc finger"/>
    <property type="match status" value="1"/>
</dbReference>
<gene>
    <name evidence="6" type="ORF">PMKS-003947</name>
</gene>
<dbReference type="GO" id="GO:0008270">
    <property type="term" value="F:zinc ion binding"/>
    <property type="evidence" value="ECO:0007669"/>
    <property type="project" value="UniProtKB-KW"/>
</dbReference>
<dbReference type="InterPro" id="IPR052819">
    <property type="entry name" value="Chromatin_regulatory_protein"/>
</dbReference>
<feature type="domain" description="Zinc finger PHD-type" evidence="5">
    <location>
        <begin position="236"/>
        <end position="284"/>
    </location>
</feature>
<dbReference type="PANTHER" id="PTHR47636:SF1">
    <property type="entry name" value="TRANSCRIPTIONAL REGULATORY PROTEIN RCO1"/>
    <property type="match status" value="1"/>
</dbReference>
<dbReference type="Proteomes" id="UP000186136">
    <property type="component" value="Unassembled WGS sequence"/>
</dbReference>
<name>A0A1Q2YLL3_9ASCO</name>
<dbReference type="Gene3D" id="3.30.40.10">
    <property type="entry name" value="Zinc/RING finger domain, C3HC4 (zinc finger)"/>
    <property type="match status" value="1"/>
</dbReference>
<dbReference type="Pfam" id="PF00628">
    <property type="entry name" value="PHD"/>
    <property type="match status" value="1"/>
</dbReference>
<feature type="region of interest" description="Disordered" evidence="4">
    <location>
        <begin position="104"/>
        <end position="141"/>
    </location>
</feature>
<reference evidence="6 7" key="1">
    <citation type="submission" date="2016-08" db="EMBL/GenBank/DDBJ databases">
        <title>Whole genome shotgun sequence of Pichia membranifaciens KS47-1.</title>
        <authorList>
            <person name="Konishi M."/>
            <person name="Ishida M."/>
            <person name="Arakawa T."/>
            <person name="Kato Y."/>
            <person name="Horiuchi J."/>
        </authorList>
    </citation>
    <scope>NUCLEOTIDE SEQUENCE [LARGE SCALE GENOMIC DNA]</scope>
    <source>
        <strain evidence="6 7">KS47-1</strain>
    </source>
</reference>
<proteinExistence type="predicted"/>
<sequence length="465" mass="53086">MLTGRRSRSKSKSDSGKEEGSSDAETRGGFVEPALAESNIVTGQKMEDPPSVKVKKELGAFKRGTKHVAETPAVIEHMVHYRNSLKSSKELENSTYLSEIRTSLKREHEETDEPYDSKKIRKNSTKVEKKPGRNGDVNTTKTKSFLSVPKDVKVGKENGSDADSEIAPPVQPDSPALNNDYCSCCGMTGMFLCCESYRLCDYNDESFKPTKTYKQLVKEFDDPLHGIYDKNNNPLFCYYCGESGVKKELINCDYCPLSWHLDCLDPPITSVKKLGSKWKCPNHVDDLEKPIRKFKDQQIVPISNIKNFENSGKLPVNSNIEIVNIEDKLQALKDQIKSLHNNHNSSLKFSNLTFQINEEDIILNFINANKIRKLSENDENFQTLMNLQPNLKDYVLSLSQLSKKSLFDNEFKLLNLQNLLKISDEELKVEKKDFTNEEIKEFLIIKRLIRQKGKEKLMKFLNFSS</sequence>
<feature type="region of interest" description="Disordered" evidence="4">
    <location>
        <begin position="1"/>
        <end position="52"/>
    </location>
</feature>
<dbReference type="InterPro" id="IPR011011">
    <property type="entry name" value="Znf_FYVE_PHD"/>
</dbReference>